<keyword evidence="1" id="KW-0670">Pyruvate</keyword>
<accession>A0A377YYQ5</accession>
<proteinExistence type="predicted"/>
<protein>
    <submittedName>
        <fullName evidence="1">Valine-pyruvate aminotransferase</fullName>
    </submittedName>
</protein>
<evidence type="ECO:0000313" key="2">
    <source>
        <dbReference type="Proteomes" id="UP000254020"/>
    </source>
</evidence>
<gene>
    <name evidence="1" type="ORF">NCTC9504_00531</name>
</gene>
<dbReference type="GO" id="GO:0008483">
    <property type="term" value="F:transaminase activity"/>
    <property type="evidence" value="ECO:0007669"/>
    <property type="project" value="UniProtKB-KW"/>
</dbReference>
<organism evidence="1 2">
    <name type="scientific">Klebsiella pneumoniae subsp. pneumoniae</name>
    <dbReference type="NCBI Taxonomy" id="72407"/>
    <lineage>
        <taxon>Bacteria</taxon>
        <taxon>Pseudomonadati</taxon>
        <taxon>Pseudomonadota</taxon>
        <taxon>Gammaproteobacteria</taxon>
        <taxon>Enterobacterales</taxon>
        <taxon>Enterobacteriaceae</taxon>
        <taxon>Klebsiella/Raoultella group</taxon>
        <taxon>Klebsiella</taxon>
        <taxon>Klebsiella pneumoniae complex</taxon>
    </lineage>
</organism>
<keyword evidence="1" id="KW-0032">Aminotransferase</keyword>
<dbReference type="EMBL" id="UGMA01000005">
    <property type="protein sequence ID" value="STU56636.1"/>
    <property type="molecule type" value="Genomic_DNA"/>
</dbReference>
<reference evidence="1 2" key="1">
    <citation type="submission" date="2018-06" db="EMBL/GenBank/DDBJ databases">
        <authorList>
            <consortium name="Pathogen Informatics"/>
            <person name="Doyle S."/>
        </authorList>
    </citation>
    <scope>NUCLEOTIDE SEQUENCE [LARGE SCALE GENOMIC DNA]</scope>
    <source>
        <strain evidence="1 2">NCTC9504</strain>
    </source>
</reference>
<evidence type="ECO:0000313" key="1">
    <source>
        <dbReference type="EMBL" id="STU56636.1"/>
    </source>
</evidence>
<dbReference type="AlphaFoldDB" id="A0A377YYQ5"/>
<dbReference type="Proteomes" id="UP000254020">
    <property type="component" value="Unassembled WGS sequence"/>
</dbReference>
<keyword evidence="1" id="KW-0808">Transferase</keyword>
<sequence>MNYVPDPQKIEAGVKILAEEVEFAWREQEA</sequence>
<name>A0A377YYQ5_KLEPN</name>